<dbReference type="Proteomes" id="UP000198814">
    <property type="component" value="Unassembled WGS sequence"/>
</dbReference>
<dbReference type="AlphaFoldDB" id="A0A1H8KC79"/>
<evidence type="ECO:0000313" key="1">
    <source>
        <dbReference type="EMBL" id="SEN90534.1"/>
    </source>
</evidence>
<gene>
    <name evidence="1" type="ORF">SAMN05216333_10276</name>
</gene>
<organism evidence="1 2">
    <name type="scientific">Nitrosomonas oligotropha</name>
    <dbReference type="NCBI Taxonomy" id="42354"/>
    <lineage>
        <taxon>Bacteria</taxon>
        <taxon>Pseudomonadati</taxon>
        <taxon>Pseudomonadota</taxon>
        <taxon>Betaproteobacteria</taxon>
        <taxon>Nitrosomonadales</taxon>
        <taxon>Nitrosomonadaceae</taxon>
        <taxon>Nitrosomonas</taxon>
    </lineage>
</organism>
<keyword evidence="2" id="KW-1185">Reference proteome</keyword>
<reference evidence="2" key="1">
    <citation type="submission" date="2016-10" db="EMBL/GenBank/DDBJ databases">
        <authorList>
            <person name="Varghese N."/>
            <person name="Submissions S."/>
        </authorList>
    </citation>
    <scope>NUCLEOTIDE SEQUENCE [LARGE SCALE GENOMIC DNA]</scope>
    <source>
        <strain evidence="2">Nm76</strain>
    </source>
</reference>
<name>A0A1H8KC79_9PROT</name>
<protein>
    <submittedName>
        <fullName evidence="1">Uncharacterized protein</fullName>
    </submittedName>
</protein>
<evidence type="ECO:0000313" key="2">
    <source>
        <dbReference type="Proteomes" id="UP000198814"/>
    </source>
</evidence>
<accession>A0A1H8KC79</accession>
<dbReference type="EMBL" id="FODO01000002">
    <property type="protein sequence ID" value="SEN90534.1"/>
    <property type="molecule type" value="Genomic_DNA"/>
</dbReference>
<proteinExistence type="predicted"/>
<sequence>MKLLTKEIEMLTTKQVSEILGCCAITAKRKLENAGIKAKMQTSINGNRRKHFFDITEQQLHELILKQRKNSGKRVLQQAVSLRALESMFNRQLRM</sequence>